<proteinExistence type="predicted"/>
<dbReference type="AlphaFoldDB" id="A0A6S7IVW4"/>
<organism evidence="1 2">
    <name type="scientific">Paramuricea clavata</name>
    <name type="common">Red gorgonian</name>
    <name type="synonym">Violescent sea-whip</name>
    <dbReference type="NCBI Taxonomy" id="317549"/>
    <lineage>
        <taxon>Eukaryota</taxon>
        <taxon>Metazoa</taxon>
        <taxon>Cnidaria</taxon>
        <taxon>Anthozoa</taxon>
        <taxon>Octocorallia</taxon>
        <taxon>Malacalcyonacea</taxon>
        <taxon>Plexauridae</taxon>
        <taxon>Paramuricea</taxon>
    </lineage>
</organism>
<dbReference type="PANTHER" id="PTHR47510">
    <property type="entry name" value="REVERSE TRANSCRIPTASE DOMAIN-CONTAINING PROTEIN"/>
    <property type="match status" value="1"/>
</dbReference>
<dbReference type="EMBL" id="CACRXK020006541">
    <property type="protein sequence ID" value="CAB4009692.1"/>
    <property type="molecule type" value="Genomic_DNA"/>
</dbReference>
<keyword evidence="2" id="KW-1185">Reference proteome</keyword>
<evidence type="ECO:0000313" key="1">
    <source>
        <dbReference type="EMBL" id="CAB4009692.1"/>
    </source>
</evidence>
<gene>
    <name evidence="1" type="ORF">PACLA_8A048314</name>
</gene>
<name>A0A6S7IVW4_PARCT</name>
<reference evidence="1" key="1">
    <citation type="submission" date="2020-04" db="EMBL/GenBank/DDBJ databases">
        <authorList>
            <person name="Alioto T."/>
            <person name="Alioto T."/>
            <person name="Gomez Garrido J."/>
        </authorList>
    </citation>
    <scope>NUCLEOTIDE SEQUENCE</scope>
    <source>
        <strain evidence="1">A484AB</strain>
    </source>
</reference>
<dbReference type="PANTHER" id="PTHR47510:SF3">
    <property type="entry name" value="ENDO_EXONUCLEASE_PHOSPHATASE DOMAIN-CONTAINING PROTEIN"/>
    <property type="match status" value="1"/>
</dbReference>
<dbReference type="OrthoDB" id="5996262at2759"/>
<evidence type="ECO:0000313" key="2">
    <source>
        <dbReference type="Proteomes" id="UP001152795"/>
    </source>
</evidence>
<dbReference type="Proteomes" id="UP001152795">
    <property type="component" value="Unassembled WGS sequence"/>
</dbReference>
<comment type="caution">
    <text evidence="1">The sequence shown here is derived from an EMBL/GenBank/DDBJ whole genome shotgun (WGS) entry which is preliminary data.</text>
</comment>
<accession>A0A6S7IVW4</accession>
<protein>
    <submittedName>
        <fullName evidence="1">Uncharacterized protein</fullName>
    </submittedName>
</protein>
<sequence length="231" mass="26346">MKLRDKKLIIFRLSRNAEDWDVYRQLRNSIKTSLRAAESNFVRNQIEEYKGNSRSMWKVIRGCLPSKDSEKPVYQKDNKKLANEFNEYFASVGIEIAADKVKRLAEVNNIQIATALPPARHRSSLDLPSNKAPGADKINSLSKICDKVALNQYSEHLTNHRLLTEHQSGNRKKRSTQTLNIAVTDMLLEAMDNEQLSIVILLDMSKTFDSVDHNMLLQRILNLGVSSAVHK</sequence>